<comment type="catalytic activity">
    <reaction evidence="1">
        <text>S-ubiquitinyl-[E2 ubiquitin-conjugating enzyme]-L-cysteine + [acceptor protein]-L-lysine = [E2 ubiquitin-conjugating enzyme]-L-cysteine + N(6)-ubiquitinyl-[acceptor protein]-L-lysine.</text>
        <dbReference type="EC" id="2.3.2.27"/>
    </reaction>
</comment>
<dbReference type="OrthoDB" id="10014838at2759"/>
<protein>
    <recommendedName>
        <fullName evidence="2">RING-type E3 ubiquitin transferase</fullName>
        <ecNumber evidence="2">2.3.2.27</ecNumber>
    </recommendedName>
</protein>
<dbReference type="PROSITE" id="PS50089">
    <property type="entry name" value="ZF_RING_2"/>
    <property type="match status" value="1"/>
</dbReference>
<dbReference type="GO" id="GO:0016567">
    <property type="term" value="P:protein ubiquitination"/>
    <property type="evidence" value="ECO:0007669"/>
    <property type="project" value="TreeGrafter"/>
</dbReference>
<dbReference type="Pfam" id="PF13920">
    <property type="entry name" value="zf-C3HC4_3"/>
    <property type="match status" value="1"/>
</dbReference>
<dbReference type="InterPro" id="IPR045194">
    <property type="entry name" value="MGRN1/RNF157-like"/>
</dbReference>
<gene>
    <name evidence="10" type="ORF">LSAA_15175</name>
</gene>
<dbReference type="Proteomes" id="UP000675881">
    <property type="component" value="Chromosome 9"/>
</dbReference>
<dbReference type="AlphaFoldDB" id="A0A7R8HE56"/>
<reference evidence="10" key="1">
    <citation type="submission" date="2021-02" db="EMBL/GenBank/DDBJ databases">
        <authorList>
            <person name="Bekaert M."/>
        </authorList>
    </citation>
    <scope>NUCLEOTIDE SEQUENCE</scope>
    <source>
        <strain evidence="10">IoA-00</strain>
    </source>
</reference>
<accession>A0A7R8HE56</accession>
<evidence type="ECO:0000256" key="7">
    <source>
        <dbReference type="ARBA" id="ARBA00022833"/>
    </source>
</evidence>
<feature type="domain" description="RING-type" evidence="9">
    <location>
        <begin position="257"/>
        <end position="296"/>
    </location>
</feature>
<dbReference type="InterPro" id="IPR001841">
    <property type="entry name" value="Znf_RING"/>
</dbReference>
<dbReference type="Gene3D" id="3.30.40.10">
    <property type="entry name" value="Zinc/RING finger domain, C3HC4 (zinc finger)"/>
    <property type="match status" value="1"/>
</dbReference>
<evidence type="ECO:0000313" key="11">
    <source>
        <dbReference type="Proteomes" id="UP000675881"/>
    </source>
</evidence>
<dbReference type="PANTHER" id="PTHR22996">
    <property type="entry name" value="MAHOGUNIN"/>
    <property type="match status" value="1"/>
</dbReference>
<keyword evidence="11" id="KW-1185">Reference proteome</keyword>
<evidence type="ECO:0000256" key="8">
    <source>
        <dbReference type="SAM" id="MobiDB-lite"/>
    </source>
</evidence>
<feature type="region of interest" description="Disordered" evidence="8">
    <location>
        <begin position="1"/>
        <end position="41"/>
    </location>
</feature>
<evidence type="ECO:0000256" key="2">
    <source>
        <dbReference type="ARBA" id="ARBA00012483"/>
    </source>
</evidence>
<keyword evidence="7" id="KW-0862">Zinc</keyword>
<evidence type="ECO:0000256" key="4">
    <source>
        <dbReference type="ARBA" id="ARBA00022723"/>
    </source>
</evidence>
<dbReference type="SUPFAM" id="SSF57850">
    <property type="entry name" value="RING/U-box"/>
    <property type="match status" value="1"/>
</dbReference>
<dbReference type="InterPro" id="IPR013083">
    <property type="entry name" value="Znf_RING/FYVE/PHD"/>
</dbReference>
<evidence type="ECO:0000256" key="1">
    <source>
        <dbReference type="ARBA" id="ARBA00000900"/>
    </source>
</evidence>
<proteinExistence type="predicted"/>
<dbReference type="PANTHER" id="PTHR22996:SF0">
    <property type="entry name" value="RE60872P-RELATED"/>
    <property type="match status" value="1"/>
</dbReference>
<evidence type="ECO:0000256" key="6">
    <source>
        <dbReference type="ARBA" id="ARBA00022786"/>
    </source>
</evidence>
<dbReference type="GO" id="GO:0008270">
    <property type="term" value="F:zinc ion binding"/>
    <property type="evidence" value="ECO:0007669"/>
    <property type="project" value="UniProtKB-KW"/>
</dbReference>
<dbReference type="EMBL" id="HG994588">
    <property type="protein sequence ID" value="CAF3038694.1"/>
    <property type="molecule type" value="Genomic_DNA"/>
</dbReference>
<organism evidence="10 11">
    <name type="scientific">Lepeophtheirus salmonis</name>
    <name type="common">Salmon louse</name>
    <name type="synonym">Caligus salmonis</name>
    <dbReference type="NCBI Taxonomy" id="72036"/>
    <lineage>
        <taxon>Eukaryota</taxon>
        <taxon>Metazoa</taxon>
        <taxon>Ecdysozoa</taxon>
        <taxon>Arthropoda</taxon>
        <taxon>Crustacea</taxon>
        <taxon>Multicrustacea</taxon>
        <taxon>Hexanauplia</taxon>
        <taxon>Copepoda</taxon>
        <taxon>Siphonostomatoida</taxon>
        <taxon>Caligidae</taxon>
        <taxon>Lepeophtheirus</taxon>
    </lineage>
</organism>
<dbReference type="FunFam" id="3.30.40.10:FF:000013">
    <property type="entry name" value="E3 ubiquitin-protein ligase MGRN1 isoform 1"/>
    <property type="match status" value="1"/>
</dbReference>
<dbReference type="EC" id="2.3.2.27" evidence="2"/>
<evidence type="ECO:0000259" key="9">
    <source>
        <dbReference type="PROSITE" id="PS50089"/>
    </source>
</evidence>
<keyword evidence="5" id="KW-0863">Zinc-finger</keyword>
<dbReference type="SMART" id="SM00184">
    <property type="entry name" value="RING"/>
    <property type="match status" value="1"/>
</dbReference>
<dbReference type="GO" id="GO:0005737">
    <property type="term" value="C:cytoplasm"/>
    <property type="evidence" value="ECO:0007669"/>
    <property type="project" value="TreeGrafter"/>
</dbReference>
<feature type="compositionally biased region" description="Basic residues" evidence="8">
    <location>
        <begin position="358"/>
        <end position="370"/>
    </location>
</feature>
<feature type="region of interest" description="Disordered" evidence="8">
    <location>
        <begin position="346"/>
        <end position="370"/>
    </location>
</feature>
<keyword evidence="4" id="KW-0479">Metal-binding</keyword>
<evidence type="ECO:0000313" key="10">
    <source>
        <dbReference type="EMBL" id="CAF3038694.1"/>
    </source>
</evidence>
<evidence type="ECO:0000256" key="3">
    <source>
        <dbReference type="ARBA" id="ARBA00022679"/>
    </source>
</evidence>
<keyword evidence="6" id="KW-0833">Ubl conjugation pathway</keyword>
<name>A0A7R8HE56_LEPSM</name>
<evidence type="ECO:0000256" key="5">
    <source>
        <dbReference type="ARBA" id="ARBA00022771"/>
    </source>
</evidence>
<dbReference type="GO" id="GO:0061630">
    <property type="term" value="F:ubiquitin protein ligase activity"/>
    <property type="evidence" value="ECO:0007669"/>
    <property type="project" value="UniProtKB-EC"/>
</dbReference>
<sequence length="370" mass="40750">MGSILSRSSVGRGSGGSGGGGNGGDDSDSGSGERAYRYPPKSGSHYFSNHFIMGEEKFESPQPESFLFGENTDLNFLSSKPLPFPYPPPQSSEPTKTLKSLVNIRRDSLRFVKIEGKWEIWDRIFILTRIFKSETYHYKRGAAQRFSQPSYSFEPDNYTEEELTMVNPDFSINFDLLPIVIHCVSEEGEDPKQSHSTIGIVEKYSDGSYILKAVKQKIFVDGLSYLLQEIYGLENKTSSSADKSNSDEEADDCGSECVVCMCDLRDTIILPCRHLCLCNACADSLRYQANNCPICRAPFRALLQIRALHKVSASHPAMAAGAHEDGVPPGYVSISLVEALNGPILSSPPAPVLLQGVNKKKSGKRKTKEP</sequence>
<feature type="compositionally biased region" description="Gly residues" evidence="8">
    <location>
        <begin position="12"/>
        <end position="24"/>
    </location>
</feature>
<keyword evidence="3" id="KW-0808">Transferase</keyword>
<feature type="compositionally biased region" description="Low complexity" evidence="8">
    <location>
        <begin position="1"/>
        <end position="11"/>
    </location>
</feature>